<sequence>MRWHILTALFALLALVVGSGDAHLILYDGQEDLAVFSTADYLQAYQTYYARNGTIYIPSFRLASENDTELVGPEVGRCRLVPPNELNNATREQLGNRSKWTIALIPSALASTETVTRADEFAVPEECLGYRRLAATMMAGAGAFTAAGYPPLGGIVFISPAQSIPGGPEDPYCLTVATNQTDHNCNVPPVAFGAEDTPEQDRIPLAFMARKDTDTLYEHLGRHNPNLTVILAQESGLWNEYYESTGYAVRIWTSFTLRLLLTLYAAYRIGRLYSTSISVVSARMAAAILCFSSLIVGFTGHFDSLLFNVHKITFFASELVLIAAATIMLGVWAKIAYFCRASARLGFAAGLVIHGVMFATGGIWLLVDAGAFFKIGVALIIVRSVALALMLVSFAYIALAFFKERHSMDITTHEYSVLVGFLYLAASAIAAWTVLVARDITLPQARNNPSVVVTLACCGDAADILLYTLFLIGVTGSPRGKDRKQEKRGLTELRPGWCCTSAASANTFSTPVDPRGEKYLSTECTSATTDDSIITFHLPQVPLTSLQEMCADAGGDAWHSRLAPSSRASSLLRLDRYSASATQIPSINVEKVRKDGVWA</sequence>
<feature type="transmembrane region" description="Helical" evidence="1">
    <location>
        <begin position="345"/>
        <end position="367"/>
    </location>
</feature>
<accession>A0A4P9XKH6</accession>
<organism evidence="3 4">
    <name type="scientific">Thamnocephalis sphaerospora</name>
    <dbReference type="NCBI Taxonomy" id="78915"/>
    <lineage>
        <taxon>Eukaryota</taxon>
        <taxon>Fungi</taxon>
        <taxon>Fungi incertae sedis</taxon>
        <taxon>Zoopagomycota</taxon>
        <taxon>Zoopagomycotina</taxon>
        <taxon>Zoopagomycetes</taxon>
        <taxon>Zoopagales</taxon>
        <taxon>Sigmoideomycetaceae</taxon>
        <taxon>Thamnocephalis</taxon>
    </lineage>
</organism>
<evidence type="ECO:0000256" key="1">
    <source>
        <dbReference type="SAM" id="Phobius"/>
    </source>
</evidence>
<dbReference type="AlphaFoldDB" id="A0A4P9XKH6"/>
<protein>
    <recommendedName>
        <fullName evidence="5">Lung seven transmembrane receptor-domain-containing protein</fullName>
    </recommendedName>
</protein>
<gene>
    <name evidence="3" type="ORF">THASP1DRAFT_32251</name>
</gene>
<feature type="transmembrane region" description="Helical" evidence="1">
    <location>
        <begin position="414"/>
        <end position="437"/>
    </location>
</feature>
<feature type="transmembrane region" description="Helical" evidence="1">
    <location>
        <begin position="373"/>
        <end position="402"/>
    </location>
</feature>
<keyword evidence="1" id="KW-0812">Transmembrane</keyword>
<feature type="transmembrane region" description="Helical" evidence="1">
    <location>
        <begin position="279"/>
        <end position="300"/>
    </location>
</feature>
<keyword evidence="2" id="KW-0732">Signal</keyword>
<name>A0A4P9XKH6_9FUNG</name>
<feature type="signal peptide" evidence="2">
    <location>
        <begin position="1"/>
        <end position="22"/>
    </location>
</feature>
<evidence type="ECO:0000313" key="4">
    <source>
        <dbReference type="Proteomes" id="UP000271241"/>
    </source>
</evidence>
<keyword evidence="4" id="KW-1185">Reference proteome</keyword>
<dbReference type="EMBL" id="KZ992999">
    <property type="protein sequence ID" value="RKP05921.1"/>
    <property type="molecule type" value="Genomic_DNA"/>
</dbReference>
<proteinExistence type="predicted"/>
<reference evidence="4" key="1">
    <citation type="journal article" date="2018" name="Nat. Microbiol.">
        <title>Leveraging single-cell genomics to expand the fungal tree of life.</title>
        <authorList>
            <person name="Ahrendt S.R."/>
            <person name="Quandt C.A."/>
            <person name="Ciobanu D."/>
            <person name="Clum A."/>
            <person name="Salamov A."/>
            <person name="Andreopoulos B."/>
            <person name="Cheng J.F."/>
            <person name="Woyke T."/>
            <person name="Pelin A."/>
            <person name="Henrissat B."/>
            <person name="Reynolds N.K."/>
            <person name="Benny G.L."/>
            <person name="Smith M.E."/>
            <person name="James T.Y."/>
            <person name="Grigoriev I.V."/>
        </authorList>
    </citation>
    <scope>NUCLEOTIDE SEQUENCE [LARGE SCALE GENOMIC DNA]</scope>
    <source>
        <strain evidence="4">RSA 1356</strain>
    </source>
</reference>
<feature type="transmembrane region" description="Helical" evidence="1">
    <location>
        <begin position="312"/>
        <end position="333"/>
    </location>
</feature>
<evidence type="ECO:0008006" key="5">
    <source>
        <dbReference type="Google" id="ProtNLM"/>
    </source>
</evidence>
<evidence type="ECO:0000313" key="3">
    <source>
        <dbReference type="EMBL" id="RKP05921.1"/>
    </source>
</evidence>
<feature type="transmembrane region" description="Helical" evidence="1">
    <location>
        <begin position="247"/>
        <end position="267"/>
    </location>
</feature>
<evidence type="ECO:0000256" key="2">
    <source>
        <dbReference type="SAM" id="SignalP"/>
    </source>
</evidence>
<feature type="transmembrane region" description="Helical" evidence="1">
    <location>
        <begin position="449"/>
        <end position="474"/>
    </location>
</feature>
<feature type="chain" id="PRO_5020749391" description="Lung seven transmembrane receptor-domain-containing protein" evidence="2">
    <location>
        <begin position="23"/>
        <end position="599"/>
    </location>
</feature>
<dbReference type="Proteomes" id="UP000271241">
    <property type="component" value="Unassembled WGS sequence"/>
</dbReference>
<keyword evidence="1" id="KW-1133">Transmembrane helix</keyword>
<keyword evidence="1" id="KW-0472">Membrane</keyword>